<dbReference type="Proteomes" id="UP000462362">
    <property type="component" value="Unassembled WGS sequence"/>
</dbReference>
<dbReference type="Pfam" id="PF13018">
    <property type="entry name" value="ESPR"/>
    <property type="match status" value="1"/>
</dbReference>
<name>A0A6I3S4P2_9BURK</name>
<dbReference type="EMBL" id="WNCL01000017">
    <property type="protein sequence ID" value="MTU43352.1"/>
    <property type="molecule type" value="Genomic_DNA"/>
</dbReference>
<feature type="domain" description="ESPR" evidence="1">
    <location>
        <begin position="1"/>
        <end position="48"/>
    </location>
</feature>
<dbReference type="InterPro" id="IPR024973">
    <property type="entry name" value="ESPR"/>
</dbReference>
<evidence type="ECO:0000259" key="1">
    <source>
        <dbReference type="Pfam" id="PF13018"/>
    </source>
</evidence>
<comment type="caution">
    <text evidence="2">The sequence shown here is derived from an EMBL/GenBank/DDBJ whole genome shotgun (WGS) entry which is preliminary data.</text>
</comment>
<dbReference type="AlphaFoldDB" id="A0A6I3S4P2"/>
<accession>A0A6I3S4P2</accession>
<proteinExistence type="predicted"/>
<evidence type="ECO:0000313" key="3">
    <source>
        <dbReference type="Proteomes" id="UP000462362"/>
    </source>
</evidence>
<protein>
    <recommendedName>
        <fullName evidence="1">ESPR domain-containing protein</fullName>
    </recommendedName>
</protein>
<sequence>MNKIFKKIWNQSRGCFVAVSEAMTSACQNAGKAMLISSALAPFFISSSVNALEVLSGEVGTNQIRSQNKYGAVYDNVTVNGNLTHSASQGPQYLYIGCTNRSQETFPDITLTVNGNLTVANDGWMALGHNNQGSTPAKGTLIVNGNMNVYGTVNVGDRSTYHNSSSEAHVTVTDTLTIGSGGIFQNNSDGIYGSINLNSEMNIANIRNSGIFRMLGGQSVVGNFGNLYQEAGTFQQTPNNIYHFSGTVRLNGGSLDTADSIVIGQRTGNFSIGNSLVLAGGSLNQTGLLTQKAGQVSVTNGSYAFGTINKENGSLSNAATLSITNFNQANGFSSNSGNLTIGHADLYGTLNNTGTLSLTGNVTSRGNLFSSGTLNNRGNWTETNRVTIAGNLNNTGFANFQNGFQFGNGRLTSSGTIQTNNAFDVFDSLGTTGQQDLHYVALNSTVPQEAKTSLTDFFLKYLPGTVAKSLADHASFTGGKVIVTGVNLTQTQAADLTKAFKDKFFLLGVQQETALPSASDEVLS</sequence>
<dbReference type="RefSeq" id="WP_149889005.1">
    <property type="nucleotide sequence ID" value="NZ_WNCA01000017.1"/>
</dbReference>
<reference evidence="2 3" key="1">
    <citation type="journal article" date="2019" name="Nat. Med.">
        <title>A library of human gut bacterial isolates paired with longitudinal multiomics data enables mechanistic microbiome research.</title>
        <authorList>
            <person name="Poyet M."/>
            <person name="Groussin M."/>
            <person name="Gibbons S.M."/>
            <person name="Avila-Pacheco J."/>
            <person name="Jiang X."/>
            <person name="Kearney S.M."/>
            <person name="Perrotta A.R."/>
            <person name="Berdy B."/>
            <person name="Zhao S."/>
            <person name="Lieberman T.D."/>
            <person name="Swanson P.K."/>
            <person name="Smith M."/>
            <person name="Roesemann S."/>
            <person name="Alexander J.E."/>
            <person name="Rich S.A."/>
            <person name="Livny J."/>
            <person name="Vlamakis H."/>
            <person name="Clish C."/>
            <person name="Bullock K."/>
            <person name="Deik A."/>
            <person name="Scott J."/>
            <person name="Pierce K.A."/>
            <person name="Xavier R.J."/>
            <person name="Alm E.J."/>
        </authorList>
    </citation>
    <scope>NUCLEOTIDE SEQUENCE [LARGE SCALE GENOMIC DNA]</scope>
    <source>
        <strain evidence="2 3">BIOML-A2</strain>
    </source>
</reference>
<gene>
    <name evidence="2" type="ORF">GMD42_06905</name>
</gene>
<organism evidence="2 3">
    <name type="scientific">Parasutterella excrementihominis</name>
    <dbReference type="NCBI Taxonomy" id="487175"/>
    <lineage>
        <taxon>Bacteria</taxon>
        <taxon>Pseudomonadati</taxon>
        <taxon>Pseudomonadota</taxon>
        <taxon>Betaproteobacteria</taxon>
        <taxon>Burkholderiales</taxon>
        <taxon>Sutterellaceae</taxon>
        <taxon>Parasutterella</taxon>
    </lineage>
</organism>
<evidence type="ECO:0000313" key="2">
    <source>
        <dbReference type="EMBL" id="MTU43352.1"/>
    </source>
</evidence>